<evidence type="ECO:0000256" key="7">
    <source>
        <dbReference type="PIRSR" id="PIRSR005096-2"/>
    </source>
</evidence>
<dbReference type="Pfam" id="PF01263">
    <property type="entry name" value="Aldose_epim"/>
    <property type="match status" value="1"/>
</dbReference>
<dbReference type="Gene3D" id="2.70.98.10">
    <property type="match status" value="1"/>
</dbReference>
<dbReference type="PIRSF" id="PIRSF005096">
    <property type="entry name" value="GALM"/>
    <property type="match status" value="1"/>
</dbReference>
<evidence type="ECO:0000256" key="8">
    <source>
        <dbReference type="PIRSR" id="PIRSR005096-3"/>
    </source>
</evidence>
<evidence type="ECO:0000313" key="11">
    <source>
        <dbReference type="Proteomes" id="UP001177140"/>
    </source>
</evidence>
<protein>
    <recommendedName>
        <fullName evidence="5">Aldose 1-epimerase</fullName>
        <ecNumber evidence="5">5.1.3.3</ecNumber>
    </recommendedName>
</protein>
<evidence type="ECO:0000256" key="5">
    <source>
        <dbReference type="PIRNR" id="PIRNR005096"/>
    </source>
</evidence>
<dbReference type="GO" id="GO:0006006">
    <property type="term" value="P:glucose metabolic process"/>
    <property type="evidence" value="ECO:0007669"/>
    <property type="project" value="TreeGrafter"/>
</dbReference>
<feature type="active site" description="Proton acceptor" evidence="6">
    <location>
        <position position="323"/>
    </location>
</feature>
<dbReference type="InterPro" id="IPR015443">
    <property type="entry name" value="Aldose_1-epimerase"/>
</dbReference>
<feature type="binding site" evidence="7">
    <location>
        <position position="258"/>
    </location>
    <ligand>
        <name>beta-D-galactose</name>
        <dbReference type="ChEBI" id="CHEBI:27667"/>
    </ligand>
</feature>
<dbReference type="EC" id="5.1.3.3" evidence="5"/>
<dbReference type="GO" id="GO:0030246">
    <property type="term" value="F:carbohydrate binding"/>
    <property type="evidence" value="ECO:0007669"/>
    <property type="project" value="InterPro"/>
</dbReference>
<keyword evidence="9" id="KW-0732">Signal</keyword>
<dbReference type="InterPro" id="IPR014718">
    <property type="entry name" value="GH-type_carb-bd"/>
</dbReference>
<evidence type="ECO:0000256" key="1">
    <source>
        <dbReference type="ARBA" id="ARBA00005028"/>
    </source>
</evidence>
<feature type="signal peptide" evidence="9">
    <location>
        <begin position="1"/>
        <end position="23"/>
    </location>
</feature>
<evidence type="ECO:0000256" key="6">
    <source>
        <dbReference type="PIRSR" id="PIRSR005096-1"/>
    </source>
</evidence>
<dbReference type="AlphaFoldDB" id="A0AA41SBN2"/>
<dbReference type="GO" id="GO:0004034">
    <property type="term" value="F:aldose 1-epimerase activity"/>
    <property type="evidence" value="ECO:0007669"/>
    <property type="project" value="UniProtKB-EC"/>
</dbReference>
<dbReference type="InterPro" id="IPR047215">
    <property type="entry name" value="Galactose_mutarotase-like"/>
</dbReference>
<dbReference type="FunFam" id="2.70.98.10:FF:000008">
    <property type="entry name" value="Aldose 1-epimerase"/>
    <property type="match status" value="1"/>
</dbReference>
<evidence type="ECO:0000256" key="4">
    <source>
        <dbReference type="ARBA" id="ARBA00023277"/>
    </source>
</evidence>
<dbReference type="PANTHER" id="PTHR10091">
    <property type="entry name" value="ALDOSE-1-EPIMERASE"/>
    <property type="match status" value="1"/>
</dbReference>
<accession>A0AA41SBN2</accession>
<dbReference type="GO" id="GO:0033499">
    <property type="term" value="P:galactose catabolic process via UDP-galactose, Leloir pathway"/>
    <property type="evidence" value="ECO:0007669"/>
    <property type="project" value="TreeGrafter"/>
</dbReference>
<keyword evidence="11" id="KW-1185">Reference proteome</keyword>
<proteinExistence type="inferred from homology"/>
<gene>
    <name evidence="10" type="ORF">MKW94_000900</name>
</gene>
<organism evidence="10 11">
    <name type="scientific">Papaver nudicaule</name>
    <name type="common">Iceland poppy</name>
    <dbReference type="NCBI Taxonomy" id="74823"/>
    <lineage>
        <taxon>Eukaryota</taxon>
        <taxon>Viridiplantae</taxon>
        <taxon>Streptophyta</taxon>
        <taxon>Embryophyta</taxon>
        <taxon>Tracheophyta</taxon>
        <taxon>Spermatophyta</taxon>
        <taxon>Magnoliopsida</taxon>
        <taxon>Ranunculales</taxon>
        <taxon>Papaveraceae</taxon>
        <taxon>Papaveroideae</taxon>
        <taxon>Papaver</taxon>
    </lineage>
</organism>
<reference evidence="10" key="1">
    <citation type="submission" date="2022-03" db="EMBL/GenBank/DDBJ databases">
        <title>A functionally conserved STORR gene fusion in Papaver species that diverged 16.8 million years ago.</title>
        <authorList>
            <person name="Catania T."/>
        </authorList>
    </citation>
    <scope>NUCLEOTIDE SEQUENCE</scope>
    <source>
        <strain evidence="10">S-191538</strain>
    </source>
</reference>
<dbReference type="NCBIfam" id="NF008277">
    <property type="entry name" value="PRK11055.1"/>
    <property type="match status" value="1"/>
</dbReference>
<comment type="pathway">
    <text evidence="1 5">Carbohydrate metabolism; hexose metabolism.</text>
</comment>
<comment type="catalytic activity">
    <reaction evidence="5">
        <text>alpha-D-glucose = beta-D-glucose</text>
        <dbReference type="Rhea" id="RHEA:10264"/>
        <dbReference type="ChEBI" id="CHEBI:15903"/>
        <dbReference type="ChEBI" id="CHEBI:17925"/>
        <dbReference type="EC" id="5.1.3.3"/>
    </reaction>
</comment>
<sequence length="358" mass="39635">MAKFSLVFCFLFLSSLFIDFSVATTKTVGYYEIKKGDISVTVTNYGATILSVKVPDNKGNIADIALGFRSIGQYTNDTTYFGALVGRVANRISGARFHINGKTYKVFPNEGNNTLHGGHRGFGDVFWTVKSHQKDGHKPHITLTYDSFDGEQGFPGDVSVSVTYKLLQHNQLAVIMKARPLNKATPVNLAQHTYWNLGGHNSGNILQNKVQIFGSQITPVDDKLLPTGETAFVKNTPYDFLEPRVIGSRIDQLSAGYDINYVLSLPFTSIIRKAAKVHDPKSGRVLELWTNKPGLQFYTGNMLKDVKGKDGAVYKAHAGLCLETQGFPDSVNHPNFPSQIVKPGETYKHIMLYKFSTE</sequence>
<dbReference type="EMBL" id="JAJJMA010168176">
    <property type="protein sequence ID" value="MCL7036459.1"/>
    <property type="molecule type" value="Genomic_DNA"/>
</dbReference>
<evidence type="ECO:0000313" key="10">
    <source>
        <dbReference type="EMBL" id="MCL7036459.1"/>
    </source>
</evidence>
<dbReference type="Proteomes" id="UP001177140">
    <property type="component" value="Unassembled WGS sequence"/>
</dbReference>
<comment type="caution">
    <text evidence="10">The sequence shown here is derived from an EMBL/GenBank/DDBJ whole genome shotgun (WGS) entry which is preliminary data.</text>
</comment>
<keyword evidence="3 5" id="KW-0413">Isomerase</keyword>
<feature type="binding site" evidence="8">
    <location>
        <begin position="192"/>
        <end position="194"/>
    </location>
    <ligand>
        <name>beta-D-galactose</name>
        <dbReference type="ChEBI" id="CHEBI:27667"/>
    </ligand>
</feature>
<dbReference type="PANTHER" id="PTHR10091:SF0">
    <property type="entry name" value="GALACTOSE MUTAROTASE"/>
    <property type="match status" value="1"/>
</dbReference>
<keyword evidence="4 5" id="KW-0119">Carbohydrate metabolism</keyword>
<feature type="binding site" evidence="8">
    <location>
        <begin position="90"/>
        <end position="91"/>
    </location>
    <ligand>
        <name>beta-D-galactose</name>
        <dbReference type="ChEBI" id="CHEBI:27667"/>
    </ligand>
</feature>
<evidence type="ECO:0000256" key="2">
    <source>
        <dbReference type="ARBA" id="ARBA00006206"/>
    </source>
</evidence>
<dbReference type="InterPro" id="IPR011013">
    <property type="entry name" value="Gal_mutarotase_sf_dom"/>
</dbReference>
<name>A0AA41SBN2_PAPNU</name>
<feature type="active site" description="Proton donor" evidence="6">
    <location>
        <position position="192"/>
    </location>
</feature>
<dbReference type="InterPro" id="IPR008183">
    <property type="entry name" value="Aldose_1/G6P_1-epimerase"/>
</dbReference>
<comment type="similarity">
    <text evidence="2 5">Belongs to the aldose epimerase family.</text>
</comment>
<evidence type="ECO:0000256" key="9">
    <source>
        <dbReference type="SAM" id="SignalP"/>
    </source>
</evidence>
<feature type="chain" id="PRO_5041426196" description="Aldose 1-epimerase" evidence="9">
    <location>
        <begin position="24"/>
        <end position="358"/>
    </location>
</feature>
<dbReference type="CDD" id="cd09019">
    <property type="entry name" value="galactose_mutarotase_like"/>
    <property type="match status" value="1"/>
</dbReference>
<dbReference type="SUPFAM" id="SSF74650">
    <property type="entry name" value="Galactose mutarotase-like"/>
    <property type="match status" value="1"/>
</dbReference>
<evidence type="ECO:0000256" key="3">
    <source>
        <dbReference type="ARBA" id="ARBA00023235"/>
    </source>
</evidence>